<feature type="transmembrane region" description="Helical" evidence="7">
    <location>
        <begin position="144"/>
        <end position="165"/>
    </location>
</feature>
<keyword evidence="3 7" id="KW-1133">Transmembrane helix</keyword>
<accession>A0A9P4QK18</accession>
<feature type="domain" description="Rhodopsin" evidence="8">
    <location>
        <begin position="47"/>
        <end position="291"/>
    </location>
</feature>
<feature type="compositionally biased region" description="Polar residues" evidence="6">
    <location>
        <begin position="314"/>
        <end position="332"/>
    </location>
</feature>
<evidence type="ECO:0000256" key="2">
    <source>
        <dbReference type="ARBA" id="ARBA00022692"/>
    </source>
</evidence>
<dbReference type="AlphaFoldDB" id="A0A9P4QK18"/>
<feature type="transmembrane region" description="Helical" evidence="7">
    <location>
        <begin position="28"/>
        <end position="50"/>
    </location>
</feature>
<evidence type="ECO:0000256" key="6">
    <source>
        <dbReference type="SAM" id="MobiDB-lite"/>
    </source>
</evidence>
<evidence type="ECO:0000259" key="8">
    <source>
        <dbReference type="Pfam" id="PF20684"/>
    </source>
</evidence>
<name>A0A9P4QK18_9PLEO</name>
<dbReference type="OrthoDB" id="5401779at2759"/>
<dbReference type="InterPro" id="IPR052337">
    <property type="entry name" value="SAT4-like"/>
</dbReference>
<dbReference type="GO" id="GO:0016020">
    <property type="term" value="C:membrane"/>
    <property type="evidence" value="ECO:0007669"/>
    <property type="project" value="UniProtKB-SubCell"/>
</dbReference>
<reference evidence="9" key="1">
    <citation type="journal article" date="2020" name="Stud. Mycol.">
        <title>101 Dothideomycetes genomes: a test case for predicting lifestyles and emergence of pathogens.</title>
        <authorList>
            <person name="Haridas S."/>
            <person name="Albert R."/>
            <person name="Binder M."/>
            <person name="Bloem J."/>
            <person name="Labutti K."/>
            <person name="Salamov A."/>
            <person name="Andreopoulos B."/>
            <person name="Baker S."/>
            <person name="Barry K."/>
            <person name="Bills G."/>
            <person name="Bluhm B."/>
            <person name="Cannon C."/>
            <person name="Castanera R."/>
            <person name="Culley D."/>
            <person name="Daum C."/>
            <person name="Ezra D."/>
            <person name="Gonzalez J."/>
            <person name="Henrissat B."/>
            <person name="Kuo A."/>
            <person name="Liang C."/>
            <person name="Lipzen A."/>
            <person name="Lutzoni F."/>
            <person name="Magnuson J."/>
            <person name="Mondo S."/>
            <person name="Nolan M."/>
            <person name="Ohm R."/>
            <person name="Pangilinan J."/>
            <person name="Park H.-J."/>
            <person name="Ramirez L."/>
            <person name="Alfaro M."/>
            <person name="Sun H."/>
            <person name="Tritt A."/>
            <person name="Yoshinaga Y."/>
            <person name="Zwiers L.-H."/>
            <person name="Turgeon B."/>
            <person name="Goodwin S."/>
            <person name="Spatafora J."/>
            <person name="Crous P."/>
            <person name="Grigoriev I."/>
        </authorList>
    </citation>
    <scope>NUCLEOTIDE SEQUENCE</scope>
    <source>
        <strain evidence="9">CBS 125425</strain>
    </source>
</reference>
<dbReference type="PANTHER" id="PTHR33048:SF129">
    <property type="entry name" value="INTEGRAL MEMBRANE PROTEIN-RELATED"/>
    <property type="match status" value="1"/>
</dbReference>
<dbReference type="EMBL" id="ML996352">
    <property type="protein sequence ID" value="KAF2727135.1"/>
    <property type="molecule type" value="Genomic_DNA"/>
</dbReference>
<evidence type="ECO:0000256" key="5">
    <source>
        <dbReference type="ARBA" id="ARBA00038359"/>
    </source>
</evidence>
<evidence type="ECO:0000256" key="3">
    <source>
        <dbReference type="ARBA" id="ARBA00022989"/>
    </source>
</evidence>
<dbReference type="InterPro" id="IPR049326">
    <property type="entry name" value="Rhodopsin_dom_fungi"/>
</dbReference>
<keyword evidence="4 7" id="KW-0472">Membrane</keyword>
<organism evidence="9 10">
    <name type="scientific">Polyplosphaeria fusca</name>
    <dbReference type="NCBI Taxonomy" id="682080"/>
    <lineage>
        <taxon>Eukaryota</taxon>
        <taxon>Fungi</taxon>
        <taxon>Dikarya</taxon>
        <taxon>Ascomycota</taxon>
        <taxon>Pezizomycotina</taxon>
        <taxon>Dothideomycetes</taxon>
        <taxon>Pleosporomycetidae</taxon>
        <taxon>Pleosporales</taxon>
        <taxon>Tetraplosphaeriaceae</taxon>
        <taxon>Polyplosphaeria</taxon>
    </lineage>
</organism>
<comment type="similarity">
    <text evidence="5">Belongs to the SAT4 family.</text>
</comment>
<feature type="transmembrane region" description="Helical" evidence="7">
    <location>
        <begin position="231"/>
        <end position="253"/>
    </location>
</feature>
<feature type="transmembrane region" description="Helical" evidence="7">
    <location>
        <begin position="191"/>
        <end position="210"/>
    </location>
</feature>
<evidence type="ECO:0000256" key="7">
    <source>
        <dbReference type="SAM" id="Phobius"/>
    </source>
</evidence>
<dbReference type="Proteomes" id="UP000799444">
    <property type="component" value="Unassembled WGS sequence"/>
</dbReference>
<evidence type="ECO:0000313" key="10">
    <source>
        <dbReference type="Proteomes" id="UP000799444"/>
    </source>
</evidence>
<feature type="transmembrane region" description="Helical" evidence="7">
    <location>
        <begin position="62"/>
        <end position="81"/>
    </location>
</feature>
<keyword evidence="10" id="KW-1185">Reference proteome</keyword>
<comment type="subcellular location">
    <subcellularLocation>
        <location evidence="1">Membrane</location>
        <topology evidence="1">Multi-pass membrane protein</topology>
    </subcellularLocation>
</comment>
<dbReference type="PANTHER" id="PTHR33048">
    <property type="entry name" value="PTH11-LIKE INTEGRAL MEMBRANE PROTEIN (AFU_ORTHOLOGUE AFUA_5G11245)"/>
    <property type="match status" value="1"/>
</dbReference>
<keyword evidence="2 7" id="KW-0812">Transmembrane</keyword>
<evidence type="ECO:0000256" key="4">
    <source>
        <dbReference type="ARBA" id="ARBA00023136"/>
    </source>
</evidence>
<comment type="caution">
    <text evidence="9">The sequence shown here is derived from an EMBL/GenBank/DDBJ whole genome shotgun (WGS) entry which is preliminary data.</text>
</comment>
<evidence type="ECO:0000313" key="9">
    <source>
        <dbReference type="EMBL" id="KAF2727135.1"/>
    </source>
</evidence>
<protein>
    <recommendedName>
        <fullName evidence="8">Rhodopsin domain-containing protein</fullName>
    </recommendedName>
</protein>
<proteinExistence type="inferred from homology"/>
<evidence type="ECO:0000256" key="1">
    <source>
        <dbReference type="ARBA" id="ARBA00004141"/>
    </source>
</evidence>
<feature type="transmembrane region" description="Helical" evidence="7">
    <location>
        <begin position="265"/>
        <end position="285"/>
    </location>
</feature>
<dbReference type="Pfam" id="PF20684">
    <property type="entry name" value="Fung_rhodopsin"/>
    <property type="match status" value="1"/>
</dbReference>
<gene>
    <name evidence="9" type="ORF">EJ04DRAFT_479509</name>
</gene>
<sequence length="414" mass="46829">MTSRFPTAAEMAAWPEPDFVDPDTVQPLALAITIPVTMIAVIFMTCRIYSRTVLVPAIGWDDWLMLLAAVSTVANNVMVLVSMNSEIQMGYHLWDIKPETLFGIIKASQIGLSSQLLMCLVWVLGKVSILLTYLRIFPTKRNKWFCYIMLAFTVTSNVAIFWLVLFQCSPLETYWQVFKFLETAKCLNVKAIYYVYSGLNVFTDFLIFLWPAKDLAAVQISFRQRVTLISMFCFGVIICIVGTVRAYYTWLYLNEYDAFWYGAKLLIICAVELSLGIACGCLPGCKPLLSKLFPRVFGTLSESSAPQRYHASPKNDNFNRSDNTLGRPQSQSFQLHSLPSQEAGTIIREQKIVVQSHEAGALQMPRRVVTRVGLGSQRGRRNDVERGSGDSQEFIILHESSHDELPGLYSTDRW</sequence>
<feature type="region of interest" description="Disordered" evidence="6">
    <location>
        <begin position="304"/>
        <end position="332"/>
    </location>
</feature>